<evidence type="ECO:0000313" key="1">
    <source>
        <dbReference type="EMBL" id="KAJ9120869.1"/>
    </source>
</evidence>
<dbReference type="Proteomes" id="UP001243375">
    <property type="component" value="Unassembled WGS sequence"/>
</dbReference>
<protein>
    <submittedName>
        <fullName evidence="1">Uncharacterized protein</fullName>
    </submittedName>
</protein>
<comment type="caution">
    <text evidence="1">The sequence shown here is derived from an EMBL/GenBank/DDBJ whole genome shotgun (WGS) entry which is preliminary data.</text>
</comment>
<organism evidence="1 2">
    <name type="scientific">Naganishia vaughanmartiniae</name>
    <dbReference type="NCBI Taxonomy" id="1424756"/>
    <lineage>
        <taxon>Eukaryota</taxon>
        <taxon>Fungi</taxon>
        <taxon>Dikarya</taxon>
        <taxon>Basidiomycota</taxon>
        <taxon>Agaricomycotina</taxon>
        <taxon>Tremellomycetes</taxon>
        <taxon>Filobasidiales</taxon>
        <taxon>Filobasidiaceae</taxon>
        <taxon>Naganishia</taxon>
    </lineage>
</organism>
<name>A0ACC2XBZ6_9TREE</name>
<accession>A0ACC2XBZ6</accession>
<sequence length="1005" mass="109226">MSLYDLPSYLQPRIRHITSLRIHRLAVPYDEADVETQQEDATSGGGIEGYDLAVPLPRGSRVRYAATEEKKGVENGVGVRVDDRQGEKQRGLLDDVIHDVLAEESDEGLQTEDGMLHASGTETQSVILFYTTRLRSVIELTLLARSSPQAGAAATSLTFDSGETADGQATIRPLHCPPFHRTAIKARMTTASLLRRREEHAHSAIFQRLPRLLASIPMEPLPLSQDQEETCDAQFDTAVGGGSFSDRNGINGNAGGSPLASPVSPGFFVPLPIPERVASSQSVRSASSVLVDVSNAAISSSNNLKGVHIESRSVPSHNPSMAAHDGNNPKLETHTACDNTNINADADGDLDEKNGAIPYDVPGPFTPDGADKTHTANIKSASVNEESCAASATAAPATMQTRTRSTSISSSRSHLHTYPNLHIPHSGYPTSSVSGGGMGTGGVGVGGHRRERSGTVSSAYHQIVVAAVPGGGEDGDAGRQRQQLLKSYPEESMNGATSSDPLQLQQVGEEVPYVDQRILRNRLVRCFVTFATVKTDEGRSSQQQERNEMESPLARRKFGRDVSVTTTQGRASDTAKQSNEMHTIANALFPFYISPIHIRSTHPTFSGLSPRSDYASWLSVRDGAAQTLVVDVWVELEIPARPAGRKGSQGHSNAGEGERRSGGGFVMTWHKLKGVGGIMDLRRLHEVDGTLTTALPENTLIFTFSTFGNRLFFFELPTQVDRRTARSEADPTPGSKPVAGKEMVNTIMERSLRETKMRKSVGLGELHHMMNLYTVIRDTERDVKRMERDLNAKVAASAQAINEARGCSEQIARCNDLQRSCLDIKTANAERVERTEKRCNALRARRAAMDNVKEKYKLILQVPLPIPQHASEAAPPLSLPSSALPKGVKVDEETISTALGFVALAVNQISHILDRPLTYPLTCAGSKSLVKDTISIIQGPRSFPLYAKGVEKYRYDYGVFLLNKNIELLMVDAGIKLEDMRHTLPNLKMLLLTLAAQDRPRARAT</sequence>
<reference evidence="1" key="1">
    <citation type="submission" date="2023-04" db="EMBL/GenBank/DDBJ databases">
        <title>Draft Genome sequencing of Naganishia species isolated from polar environments using Oxford Nanopore Technology.</title>
        <authorList>
            <person name="Leo P."/>
            <person name="Venkateswaran K."/>
        </authorList>
    </citation>
    <scope>NUCLEOTIDE SEQUENCE</scope>
    <source>
        <strain evidence="1">MNA-CCFEE 5425</strain>
    </source>
</reference>
<evidence type="ECO:0000313" key="2">
    <source>
        <dbReference type="Proteomes" id="UP001243375"/>
    </source>
</evidence>
<proteinExistence type="predicted"/>
<keyword evidence="2" id="KW-1185">Reference proteome</keyword>
<dbReference type="EMBL" id="JASBWU010000006">
    <property type="protein sequence ID" value="KAJ9120869.1"/>
    <property type="molecule type" value="Genomic_DNA"/>
</dbReference>
<gene>
    <name evidence="1" type="ORF">QFC22_002804</name>
</gene>